<sequence>MRHDRPMPSTPHASSAPASQLPPVPPLPDLKGHRFALTGAAGFLGRHVIRLLHRQGARIIALRRAESRPLPDATVQEAIIDLNDEAACAQTLHDLRPDHVIHLAGYANTDRSVASIVQALQVNLVGSINLVLGAMDRVPDCRVVVAGSMEAANPWQGPLALGSPYGMSKAMVEVLTGSLNRLYGTNVLNMRIGMAYGEDDPNHRRLVPSVILSLLQGHAPAIGNPGRLCDWIHAEDVAEALIRGALLPRAEPASIDVGNGRLGSIADVVAIIQRLLGTELPLQPVERLQRSNEQARCADLPAMTAALGGWRPRISLEEGLARAVAGYRQELAEAR</sequence>
<protein>
    <submittedName>
        <fullName evidence="5">NAD dependent epimerase/dehydratase family protein</fullName>
    </submittedName>
</protein>
<dbReference type="InterPro" id="IPR036291">
    <property type="entry name" value="NAD(P)-bd_dom_sf"/>
</dbReference>
<evidence type="ECO:0000313" key="6">
    <source>
        <dbReference type="Proteomes" id="UP000011021"/>
    </source>
</evidence>
<dbReference type="eggNOG" id="COG0451">
    <property type="taxonomic scope" value="Bacteria"/>
</dbReference>
<dbReference type="STRING" id="887898.HMPREF0551_0081"/>
<evidence type="ECO:0000259" key="4">
    <source>
        <dbReference type="Pfam" id="PF01370"/>
    </source>
</evidence>
<proteinExistence type="inferred from homology"/>
<feature type="compositionally biased region" description="Low complexity" evidence="3">
    <location>
        <begin position="10"/>
        <end position="19"/>
    </location>
</feature>
<accession>E7RUB5</accession>
<evidence type="ECO:0000256" key="2">
    <source>
        <dbReference type="ARBA" id="ARBA00007637"/>
    </source>
</evidence>
<dbReference type="EMBL" id="AEQP01000001">
    <property type="protein sequence ID" value="EFV95898.1"/>
    <property type="molecule type" value="Genomic_DNA"/>
</dbReference>
<dbReference type="Pfam" id="PF01370">
    <property type="entry name" value="Epimerase"/>
    <property type="match status" value="1"/>
</dbReference>
<comment type="similarity">
    <text evidence="2">Belongs to the NAD(P)-dependent epimerase/dehydratase family.</text>
</comment>
<dbReference type="SUPFAM" id="SSF51735">
    <property type="entry name" value="NAD(P)-binding Rossmann-fold domains"/>
    <property type="match status" value="1"/>
</dbReference>
<comment type="caution">
    <text evidence="5">The sequence shown here is derived from an EMBL/GenBank/DDBJ whole genome shotgun (WGS) entry which is preliminary data.</text>
</comment>
<dbReference type="InterPro" id="IPR001509">
    <property type="entry name" value="Epimerase_deHydtase"/>
</dbReference>
<dbReference type="Gene3D" id="3.40.50.720">
    <property type="entry name" value="NAD(P)-binding Rossmann-like Domain"/>
    <property type="match status" value="1"/>
</dbReference>
<evidence type="ECO:0000256" key="3">
    <source>
        <dbReference type="SAM" id="MobiDB-lite"/>
    </source>
</evidence>
<organism evidence="5 6">
    <name type="scientific">Lautropia mirabilis ATCC 51599</name>
    <dbReference type="NCBI Taxonomy" id="887898"/>
    <lineage>
        <taxon>Bacteria</taxon>
        <taxon>Pseudomonadati</taxon>
        <taxon>Pseudomonadota</taxon>
        <taxon>Betaproteobacteria</taxon>
        <taxon>Burkholderiales</taxon>
        <taxon>Burkholderiaceae</taxon>
        <taxon>Lautropia</taxon>
    </lineage>
</organism>
<comment type="pathway">
    <text evidence="1">Bacterial outer membrane biogenesis; LPS O-antigen biosynthesis.</text>
</comment>
<evidence type="ECO:0000313" key="5">
    <source>
        <dbReference type="EMBL" id="EFV95898.1"/>
    </source>
</evidence>
<keyword evidence="6" id="KW-1185">Reference proteome</keyword>
<feature type="domain" description="NAD-dependent epimerase/dehydratase" evidence="4">
    <location>
        <begin position="37"/>
        <end position="245"/>
    </location>
</feature>
<dbReference type="Proteomes" id="UP000011021">
    <property type="component" value="Unassembled WGS sequence"/>
</dbReference>
<evidence type="ECO:0000256" key="1">
    <source>
        <dbReference type="ARBA" id="ARBA00005125"/>
    </source>
</evidence>
<gene>
    <name evidence="5" type="ORF">HMPREF0551_0081</name>
</gene>
<name>E7RUB5_9BURK</name>
<reference evidence="5 6" key="1">
    <citation type="submission" date="2010-12" db="EMBL/GenBank/DDBJ databases">
        <authorList>
            <person name="Muzny D."/>
            <person name="Qin X."/>
            <person name="Deng J."/>
            <person name="Jiang H."/>
            <person name="Liu Y."/>
            <person name="Qu J."/>
            <person name="Song X.-Z."/>
            <person name="Zhang L."/>
            <person name="Thornton R."/>
            <person name="Coyle M."/>
            <person name="Francisco L."/>
            <person name="Jackson L."/>
            <person name="Javaid M."/>
            <person name="Korchina V."/>
            <person name="Kovar C."/>
            <person name="Mata R."/>
            <person name="Mathew T."/>
            <person name="Ngo R."/>
            <person name="Nguyen L."/>
            <person name="Nguyen N."/>
            <person name="Okwuonu G."/>
            <person name="Ongeri F."/>
            <person name="Pham C."/>
            <person name="Simmons D."/>
            <person name="Wilczek-Boney K."/>
            <person name="Hale W."/>
            <person name="Jakkamsetti A."/>
            <person name="Pham P."/>
            <person name="Ruth R."/>
            <person name="San Lucas F."/>
            <person name="Warren J."/>
            <person name="Zhang J."/>
            <person name="Zhao Z."/>
            <person name="Zhou C."/>
            <person name="Zhu D."/>
            <person name="Lee S."/>
            <person name="Bess C."/>
            <person name="Blankenburg K."/>
            <person name="Forbes L."/>
            <person name="Fu Q."/>
            <person name="Gubbala S."/>
            <person name="Hirani K."/>
            <person name="Jayaseelan J.C."/>
            <person name="Lara F."/>
            <person name="Munidasa M."/>
            <person name="Palculict T."/>
            <person name="Patil S."/>
            <person name="Pu L.-L."/>
            <person name="Saada N."/>
            <person name="Tang L."/>
            <person name="Weissenberger G."/>
            <person name="Zhu Y."/>
            <person name="Hemphill L."/>
            <person name="Shang Y."/>
            <person name="Youmans B."/>
            <person name="Ayvaz T."/>
            <person name="Ross M."/>
            <person name="Santibanez J."/>
            <person name="Aqrawi P."/>
            <person name="Gross S."/>
            <person name="Joshi V."/>
            <person name="Fowler G."/>
            <person name="Nazareth L."/>
            <person name="Reid J."/>
            <person name="Worley K."/>
            <person name="Petrosino J."/>
            <person name="Highlander S."/>
            <person name="Gibbs R."/>
        </authorList>
    </citation>
    <scope>NUCLEOTIDE SEQUENCE [LARGE SCALE GENOMIC DNA]</scope>
    <source>
        <strain evidence="5 6">ATCC 51599</strain>
    </source>
</reference>
<dbReference type="PANTHER" id="PTHR43000">
    <property type="entry name" value="DTDP-D-GLUCOSE 4,6-DEHYDRATASE-RELATED"/>
    <property type="match status" value="1"/>
</dbReference>
<dbReference type="AlphaFoldDB" id="E7RUB5"/>
<feature type="region of interest" description="Disordered" evidence="3">
    <location>
        <begin position="1"/>
        <end position="27"/>
    </location>
</feature>
<dbReference type="HOGENOM" id="CLU_007383_1_7_4"/>